<dbReference type="InterPro" id="IPR027417">
    <property type="entry name" value="P-loop_NTPase"/>
</dbReference>
<comment type="similarity">
    <text evidence="2">Belongs to the SNF2/RAD54 helicase family.</text>
</comment>
<keyword evidence="4" id="KW-0378">Hydrolase</keyword>
<organism evidence="12 13">
    <name type="scientific">Friedmanniomyces endolithicus</name>
    <dbReference type="NCBI Taxonomy" id="329885"/>
    <lineage>
        <taxon>Eukaryota</taxon>
        <taxon>Fungi</taxon>
        <taxon>Dikarya</taxon>
        <taxon>Ascomycota</taxon>
        <taxon>Pezizomycotina</taxon>
        <taxon>Dothideomycetes</taxon>
        <taxon>Dothideomycetidae</taxon>
        <taxon>Mycosphaerellales</taxon>
        <taxon>Teratosphaeriaceae</taxon>
        <taxon>Friedmanniomyces</taxon>
    </lineage>
</organism>
<feature type="domain" description="Helicase ATP-binding" evidence="10">
    <location>
        <begin position="965"/>
        <end position="1169"/>
    </location>
</feature>
<feature type="domain" description="Helicase C-terminal" evidence="11">
    <location>
        <begin position="1386"/>
        <end position="1555"/>
    </location>
</feature>
<keyword evidence="6" id="KW-0067">ATP-binding</keyword>
<proteinExistence type="inferred from homology"/>
<dbReference type="CDD" id="cd18793">
    <property type="entry name" value="SF2_C_SNF"/>
    <property type="match status" value="1"/>
</dbReference>
<dbReference type="Pfam" id="PF24580">
    <property type="entry name" value="DUF7607"/>
    <property type="match status" value="1"/>
</dbReference>
<dbReference type="SUPFAM" id="SSF52540">
    <property type="entry name" value="P-loop containing nucleoside triphosphate hydrolases"/>
    <property type="match status" value="2"/>
</dbReference>
<reference evidence="12 13" key="1">
    <citation type="submission" date="2017-03" db="EMBL/GenBank/DDBJ databases">
        <title>Genomes of endolithic fungi from Antarctica.</title>
        <authorList>
            <person name="Coleine C."/>
            <person name="Masonjones S."/>
            <person name="Stajich J.E."/>
        </authorList>
    </citation>
    <scope>NUCLEOTIDE SEQUENCE [LARGE SCALE GENOMIC DNA]</scope>
    <source>
        <strain evidence="12 13">CCFEE 5311</strain>
    </source>
</reference>
<feature type="compositionally biased region" description="Low complexity" evidence="9">
    <location>
        <begin position="339"/>
        <end position="348"/>
    </location>
</feature>
<feature type="region of interest" description="Disordered" evidence="9">
    <location>
        <begin position="841"/>
        <end position="894"/>
    </location>
</feature>
<evidence type="ECO:0000256" key="7">
    <source>
        <dbReference type="ARBA" id="ARBA00023125"/>
    </source>
</evidence>
<dbReference type="GO" id="GO:0003677">
    <property type="term" value="F:DNA binding"/>
    <property type="evidence" value="ECO:0007669"/>
    <property type="project" value="UniProtKB-KW"/>
</dbReference>
<dbReference type="Pfam" id="PF00271">
    <property type="entry name" value="Helicase_C"/>
    <property type="match status" value="1"/>
</dbReference>
<evidence type="ECO:0000313" key="13">
    <source>
        <dbReference type="Proteomes" id="UP000310066"/>
    </source>
</evidence>
<dbReference type="Proteomes" id="UP000310066">
    <property type="component" value="Unassembled WGS sequence"/>
</dbReference>
<evidence type="ECO:0000256" key="8">
    <source>
        <dbReference type="ARBA" id="ARBA00023242"/>
    </source>
</evidence>
<dbReference type="InterPro" id="IPR056026">
    <property type="entry name" value="DUF7607"/>
</dbReference>
<gene>
    <name evidence="12" type="ORF">B0A54_03001</name>
</gene>
<evidence type="ECO:0000256" key="1">
    <source>
        <dbReference type="ARBA" id="ARBA00004123"/>
    </source>
</evidence>
<feature type="region of interest" description="Disordered" evidence="9">
    <location>
        <begin position="324"/>
        <end position="364"/>
    </location>
</feature>
<dbReference type="PANTHER" id="PTHR45797:SF1">
    <property type="entry name" value="HELICASE ARIP4"/>
    <property type="match status" value="1"/>
</dbReference>
<evidence type="ECO:0000256" key="5">
    <source>
        <dbReference type="ARBA" id="ARBA00022806"/>
    </source>
</evidence>
<dbReference type="SMART" id="SM00490">
    <property type="entry name" value="HELICc"/>
    <property type="match status" value="1"/>
</dbReference>
<feature type="compositionally biased region" description="Basic and acidic residues" evidence="9">
    <location>
        <begin position="885"/>
        <end position="894"/>
    </location>
</feature>
<sequence>MDADPWNWTVAEVQQFFRQDAVDCLSDRPTAQLPPLDTFLQSLADSEVDGPSLLDDVDVPALRDDFGISSFRVRGTILHCIRKLKERSKLHRSSNGGLPETPASFSFVPQLASAPDTPTNAEVLPSTEINESVRPGEVQVQDAHGRKRRKLDPSKAQSAPEVLESKVTRYIPDTAISLEELFYGRTELGNEIGTLPSAGEILVEDGDTETADDNFQFHSQTQIPIRAEFVYARMCYFLMNAEAVNLRRQDRPATGILPYSDRMQGKERSATVVQIGTDGGEYVAIREQATLLDSGYEHKQYQQNATGDSSYLLSKYKHKQDDLDDGLPMFDGSEDGDTTSDSGTSEGDAQMASESEEDERMLDGSRVSELVDNYIVEHIAKWRESNLPRLEATRAWTVWKKTKQSLAFRAELIRSARENIDQLSERLTKLKQRVVEGGFVNEHAVPGACGNLDPSIEDREERKWMIEVWQRRKEPEHTVRPVSKARGNTLQTPATAGAPSFTVHPDDRMSVSPTPVIRAEADSSGEVEGEIFHTPEGSPIALLGADTDGFDGSDEMSLDLSQPAEDTDSSGPESLDDVEDGGSPEHSDTEMLQDQMVVRSSPPQILSVPASAEHSEDRNPPIECPDAVQGVSSSDEMPDISTFMPKRIKHTPRPDTPAKKPMNATQIIDLTGISSDSATPAKPKRQPKTNPAVRKAAPYNFNHHPNEASAMQVHAWEYGDLAGRQDRNRMLIKMLSEVGPEVRDHLHQHQAASRQMFEERIRDAIEHRSLHTSNSDEAMDICARIAIAWYTANPDHWLGSEEPPWARLLQESKQIKSFVNMLASILKLKHSKLFVEAEPSTKAAAKSDSASAALTLSSDTDPVLPRTPLKKRRKPVLATQSAIKARQDAHKRQENYQEVIESQAANTSQVAALNGADVSQSEIVINPARDVDEEDPIFIHSRIARKMKAHQIQGVRFLWREITAVSEEDGAQGCLLAHTMGLGKTMQTIALLVAVVEASESDNRKIRSQLPETLRPKGIRGKRQLRMLVICPPGLLQNWQCELEQWAPKRLSNVFVVEASSKANQMVAMEDWYRLGGVLLLGYSMLRAFTDRNGKKGQHELDGDRLDKILLDGPDIVVADEAHNLKNPKSKISGVASNFRTHTRIALTGTPMSNDVDEIYALISWVAPDYLGDFRWFQYHFAEPIKAGTWFDSSHAQKRKSLMKLQVLHHDIAPKVDRADITALRGSLKSKTEFVITVSLTEMQKILYSRYINALLGGGRNKKASQVTIFSWLGVLMLLTNHPAPFRSKLLTPARPKKAKKDAAATREGTPAESDDGSNATSVAASTALPDTTIEQVLDPQAVTGDPGDENLFSLGFTQEMVDSIIDGLEHDTDSELSAKMPIFLSIVDLSHRCHDKVLVFSGSIPTIDYVSELLESQGIPFGRIDGSTATTKRMQIIESFHRDKFEVLIVSTRAGGVGLNIQGANRVVILDFGFNPTWEEQAIGRAYRLGQTKAVFVYRFVAGGTFETNIYNKQMFKTCLAMRVVDKKNPLRNAQRNTREYLYEPTAVTQENVAQWIGRDPNVLDIILKQHSQDRDTLIRRIETTGTKNEDAEDEPLDEEERKQVREEIQQGSTKQRGRMANAAMSSLNLSAATALAATRGGWPNGRAMGPPAATQGASRPNGVGGSTPAMRDVQLAPKPPAAAPPPASAPVQRQHFTPAAQSGFRPLPPGE</sequence>
<dbReference type="PROSITE" id="PS51192">
    <property type="entry name" value="HELICASE_ATP_BIND_1"/>
    <property type="match status" value="1"/>
</dbReference>
<dbReference type="GO" id="GO:0016887">
    <property type="term" value="F:ATP hydrolysis activity"/>
    <property type="evidence" value="ECO:0007669"/>
    <property type="project" value="InterPro"/>
</dbReference>
<keyword evidence="7" id="KW-0238">DNA-binding</keyword>
<dbReference type="PANTHER" id="PTHR45797">
    <property type="entry name" value="RAD54-LIKE"/>
    <property type="match status" value="1"/>
</dbReference>
<evidence type="ECO:0000256" key="9">
    <source>
        <dbReference type="SAM" id="MobiDB-lite"/>
    </source>
</evidence>
<accession>A0A4U0VBB4</accession>
<feature type="region of interest" description="Disordered" evidence="9">
    <location>
        <begin position="534"/>
        <end position="588"/>
    </location>
</feature>
<evidence type="ECO:0000256" key="6">
    <source>
        <dbReference type="ARBA" id="ARBA00022840"/>
    </source>
</evidence>
<dbReference type="InterPro" id="IPR000330">
    <property type="entry name" value="SNF2_N"/>
</dbReference>
<feature type="region of interest" description="Disordered" evidence="9">
    <location>
        <begin position="608"/>
        <end position="638"/>
    </location>
</feature>
<keyword evidence="8" id="KW-0539">Nucleus</keyword>
<dbReference type="GO" id="GO:0005634">
    <property type="term" value="C:nucleus"/>
    <property type="evidence" value="ECO:0007669"/>
    <property type="project" value="UniProtKB-SubCell"/>
</dbReference>
<dbReference type="Gene3D" id="3.40.50.300">
    <property type="entry name" value="P-loop containing nucleotide triphosphate hydrolases"/>
    <property type="match status" value="1"/>
</dbReference>
<dbReference type="InterPro" id="IPR049730">
    <property type="entry name" value="SNF2/RAD54-like_C"/>
</dbReference>
<feature type="region of interest" description="Disordered" evidence="9">
    <location>
        <begin position="1643"/>
        <end position="1713"/>
    </location>
</feature>
<dbReference type="InterPro" id="IPR044574">
    <property type="entry name" value="ARIP4-like"/>
</dbReference>
<name>A0A4U0VBB4_9PEZI</name>
<dbReference type="PROSITE" id="PS51194">
    <property type="entry name" value="HELICASE_CTER"/>
    <property type="match status" value="1"/>
</dbReference>
<evidence type="ECO:0000259" key="10">
    <source>
        <dbReference type="PROSITE" id="PS51192"/>
    </source>
</evidence>
<feature type="compositionally biased region" description="Basic and acidic residues" evidence="9">
    <location>
        <begin position="1601"/>
        <end position="1610"/>
    </location>
</feature>
<dbReference type="InterPro" id="IPR038718">
    <property type="entry name" value="SNF2-like_sf"/>
</dbReference>
<evidence type="ECO:0008006" key="14">
    <source>
        <dbReference type="Google" id="ProtNLM"/>
    </source>
</evidence>
<feature type="region of interest" description="Disordered" evidence="9">
    <location>
        <begin position="1583"/>
        <end position="1623"/>
    </location>
</feature>
<dbReference type="SMART" id="SM00487">
    <property type="entry name" value="DEXDc"/>
    <property type="match status" value="1"/>
</dbReference>
<dbReference type="STRING" id="329885.A0A4U0VBB4"/>
<keyword evidence="5" id="KW-0347">Helicase</keyword>
<dbReference type="Gene3D" id="3.40.50.10810">
    <property type="entry name" value="Tandem AAA-ATPase domain"/>
    <property type="match status" value="1"/>
</dbReference>
<protein>
    <recommendedName>
        <fullName evidence="14">Helicase C-terminal domain-containing protein</fullName>
    </recommendedName>
</protein>
<feature type="region of interest" description="Disordered" evidence="9">
    <location>
        <begin position="489"/>
        <end position="509"/>
    </location>
</feature>
<feature type="compositionally biased region" description="Acidic residues" evidence="9">
    <location>
        <begin position="548"/>
        <end position="557"/>
    </location>
</feature>
<feature type="compositionally biased region" description="Pro residues" evidence="9">
    <location>
        <begin position="1679"/>
        <end position="1690"/>
    </location>
</feature>
<evidence type="ECO:0000256" key="2">
    <source>
        <dbReference type="ARBA" id="ARBA00007025"/>
    </source>
</evidence>
<feature type="region of interest" description="Disordered" evidence="9">
    <location>
        <begin position="1289"/>
        <end position="1323"/>
    </location>
</feature>
<dbReference type="InterPro" id="IPR001650">
    <property type="entry name" value="Helicase_C-like"/>
</dbReference>
<dbReference type="EMBL" id="NAJP01000009">
    <property type="protein sequence ID" value="TKA46194.1"/>
    <property type="molecule type" value="Genomic_DNA"/>
</dbReference>
<comment type="subcellular location">
    <subcellularLocation>
        <location evidence="1">Nucleus</location>
    </subcellularLocation>
</comment>
<evidence type="ECO:0000259" key="11">
    <source>
        <dbReference type="PROSITE" id="PS51194"/>
    </source>
</evidence>
<keyword evidence="3" id="KW-0547">Nucleotide-binding</keyword>
<evidence type="ECO:0000256" key="4">
    <source>
        <dbReference type="ARBA" id="ARBA00022801"/>
    </source>
</evidence>
<feature type="region of interest" description="Disordered" evidence="9">
    <location>
        <begin position="671"/>
        <end position="698"/>
    </location>
</feature>
<dbReference type="OrthoDB" id="2020972at2759"/>
<feature type="compositionally biased region" description="Low complexity" evidence="9">
    <location>
        <begin position="841"/>
        <end position="861"/>
    </location>
</feature>
<dbReference type="GO" id="GO:0004386">
    <property type="term" value="F:helicase activity"/>
    <property type="evidence" value="ECO:0007669"/>
    <property type="project" value="UniProtKB-KW"/>
</dbReference>
<dbReference type="GO" id="GO:0005524">
    <property type="term" value="F:ATP binding"/>
    <property type="evidence" value="ECO:0007669"/>
    <property type="project" value="UniProtKB-KW"/>
</dbReference>
<feature type="region of interest" description="Disordered" evidence="9">
    <location>
        <begin position="136"/>
        <end position="159"/>
    </location>
</feature>
<dbReference type="InterPro" id="IPR014001">
    <property type="entry name" value="Helicase_ATP-bd"/>
</dbReference>
<comment type="caution">
    <text evidence="12">The sequence shown here is derived from an EMBL/GenBank/DDBJ whole genome shotgun (WGS) entry which is preliminary data.</text>
</comment>
<dbReference type="Pfam" id="PF00176">
    <property type="entry name" value="SNF2-rel_dom"/>
    <property type="match status" value="1"/>
</dbReference>
<evidence type="ECO:0000256" key="3">
    <source>
        <dbReference type="ARBA" id="ARBA00022741"/>
    </source>
</evidence>
<evidence type="ECO:0000313" key="12">
    <source>
        <dbReference type="EMBL" id="TKA46194.1"/>
    </source>
</evidence>